<keyword evidence="2" id="KW-1185">Reference proteome</keyword>
<organism evidence="1 2">
    <name type="scientific">Camellia lanceoleosa</name>
    <dbReference type="NCBI Taxonomy" id="1840588"/>
    <lineage>
        <taxon>Eukaryota</taxon>
        <taxon>Viridiplantae</taxon>
        <taxon>Streptophyta</taxon>
        <taxon>Embryophyta</taxon>
        <taxon>Tracheophyta</taxon>
        <taxon>Spermatophyta</taxon>
        <taxon>Magnoliopsida</taxon>
        <taxon>eudicotyledons</taxon>
        <taxon>Gunneridae</taxon>
        <taxon>Pentapetalae</taxon>
        <taxon>asterids</taxon>
        <taxon>Ericales</taxon>
        <taxon>Theaceae</taxon>
        <taxon>Camellia</taxon>
    </lineage>
</organism>
<sequence length="142" mass="15354">MKLSMTLCCVFFVDLSLKILDLGFAHSSSLALPCLAATVSPHLAADSPPFRLIDSTPSTFLSHFLCFGSHFTVTLDKEGVSEMATENGDCNGDCQGNPILALRNHSRMYGNDLKIENILLDKTLTAKINSYNISLPSKVGNS</sequence>
<gene>
    <name evidence="1" type="ORF">LOK49_LG08G00549</name>
</gene>
<accession>A0ACC0GU49</accession>
<proteinExistence type="predicted"/>
<evidence type="ECO:0000313" key="1">
    <source>
        <dbReference type="EMBL" id="KAI8004757.1"/>
    </source>
</evidence>
<reference evidence="1 2" key="1">
    <citation type="journal article" date="2022" name="Plant J.">
        <title>Chromosome-level genome of Camellia lanceoleosa provides a valuable resource for understanding genome evolution and self-incompatibility.</title>
        <authorList>
            <person name="Gong W."/>
            <person name="Xiao S."/>
            <person name="Wang L."/>
            <person name="Liao Z."/>
            <person name="Chang Y."/>
            <person name="Mo W."/>
            <person name="Hu G."/>
            <person name="Li W."/>
            <person name="Zhao G."/>
            <person name="Zhu H."/>
            <person name="Hu X."/>
            <person name="Ji K."/>
            <person name="Xiang X."/>
            <person name="Song Q."/>
            <person name="Yuan D."/>
            <person name="Jin S."/>
            <person name="Zhang L."/>
        </authorList>
    </citation>
    <scope>NUCLEOTIDE SEQUENCE [LARGE SCALE GENOMIC DNA]</scope>
    <source>
        <strain evidence="1">SQ_2022a</strain>
    </source>
</reference>
<comment type="caution">
    <text evidence="1">The sequence shown here is derived from an EMBL/GenBank/DDBJ whole genome shotgun (WGS) entry which is preliminary data.</text>
</comment>
<dbReference type="EMBL" id="CM045766">
    <property type="protein sequence ID" value="KAI8004757.1"/>
    <property type="molecule type" value="Genomic_DNA"/>
</dbReference>
<name>A0ACC0GU49_9ERIC</name>
<protein>
    <submittedName>
        <fullName evidence="1">LRR receptor-like serine/threonine-protein kinase</fullName>
    </submittedName>
</protein>
<dbReference type="Proteomes" id="UP001060215">
    <property type="component" value="Chromosome 9"/>
</dbReference>
<evidence type="ECO:0000313" key="2">
    <source>
        <dbReference type="Proteomes" id="UP001060215"/>
    </source>
</evidence>